<evidence type="ECO:0000313" key="2">
    <source>
        <dbReference type="Proteomes" id="UP000001055"/>
    </source>
</evidence>
<dbReference type="GeneID" id="5983359"/>
<dbReference type="EMBL" id="CH445369">
    <property type="protein sequence ID" value="EAT76291.2"/>
    <property type="molecule type" value="Genomic_DNA"/>
</dbReference>
<proteinExistence type="predicted"/>
<dbReference type="AlphaFoldDB" id="Q0TVZ4"/>
<dbReference type="RefSeq" id="XP_001806428.1">
    <property type="nucleotide sequence ID" value="XM_001806376.1"/>
</dbReference>
<evidence type="ECO:0000313" key="1">
    <source>
        <dbReference type="EMBL" id="EAT76291.2"/>
    </source>
</evidence>
<dbReference type="Proteomes" id="UP000001055">
    <property type="component" value="Unassembled WGS sequence"/>
</dbReference>
<dbReference type="InParanoid" id="Q0TVZ4"/>
<accession>Q0TVZ4</accession>
<reference evidence="2" key="1">
    <citation type="journal article" date="2007" name="Plant Cell">
        <title>Dothideomycete-plant interactions illuminated by genome sequencing and EST analysis of the wheat pathogen Stagonospora nodorum.</title>
        <authorList>
            <person name="Hane J.K."/>
            <person name="Lowe R.G."/>
            <person name="Solomon P.S."/>
            <person name="Tan K.C."/>
            <person name="Schoch C.L."/>
            <person name="Spatafora J.W."/>
            <person name="Crous P.W."/>
            <person name="Kodira C."/>
            <person name="Birren B.W."/>
            <person name="Galagan J.E."/>
            <person name="Torriani S.F."/>
            <person name="McDonald B.A."/>
            <person name="Oliver R.P."/>
        </authorList>
    </citation>
    <scope>NUCLEOTIDE SEQUENCE [LARGE SCALE GENOMIC DNA]</scope>
    <source>
        <strain evidence="2">SN15 / ATCC MYA-4574 / FGSC 10173</strain>
    </source>
</reference>
<name>Q0TVZ4_PHANO</name>
<organism evidence="1 2">
    <name type="scientific">Phaeosphaeria nodorum (strain SN15 / ATCC MYA-4574 / FGSC 10173)</name>
    <name type="common">Glume blotch fungus</name>
    <name type="synonym">Parastagonospora nodorum</name>
    <dbReference type="NCBI Taxonomy" id="321614"/>
    <lineage>
        <taxon>Eukaryota</taxon>
        <taxon>Fungi</taxon>
        <taxon>Dikarya</taxon>
        <taxon>Ascomycota</taxon>
        <taxon>Pezizomycotina</taxon>
        <taxon>Dothideomycetes</taxon>
        <taxon>Pleosporomycetidae</taxon>
        <taxon>Pleosporales</taxon>
        <taxon>Pleosporineae</taxon>
        <taxon>Phaeosphaeriaceae</taxon>
        <taxon>Parastagonospora</taxon>
    </lineage>
</organism>
<sequence>MTSVYLDAPEDRPVKVILLPNGHLGRKGVSTARMVRRIGHFRVFGDIRHGGRLHASEPFVLRMGESCILVPFSAPTDGLKAGWEALSADLKLSVLEFAVTTREQSSMGVKLGLSASQPVDFYNLKLAFQDHVLPLLALGHWVCGSLDGTCGHREGTPCRNKQKDPYQIAKGFWKANMFRLQHSFLEGHDMPIPLQHRQTRFRLEFSTLFLTLYKVHKVAEFMTGCDNAKVTIKVSWFMQGAWPHPVRLASDKEWTDDRQRAEGRKLLELAEEMLSNHMHARKKAASIATVFPCRVECVFTRPLIAYHVQDKNKRATEEIEEHSSIIKETEWIESIESRIRSLFISRGAGPAACQSITS</sequence>
<gene>
    <name evidence="1" type="ORF">SNOG_16305</name>
</gene>
<dbReference type="VEuPathDB" id="FungiDB:JI435_163050"/>
<protein>
    <submittedName>
        <fullName evidence="1">Uncharacterized protein</fullName>
    </submittedName>
</protein>
<dbReference type="KEGG" id="pno:SNOG_16305"/>